<dbReference type="Proteomes" id="UP000053477">
    <property type="component" value="Unassembled WGS sequence"/>
</dbReference>
<comment type="subcellular location">
    <subcellularLocation>
        <location evidence="1">Nucleus</location>
    </subcellularLocation>
</comment>
<dbReference type="GO" id="GO:0005681">
    <property type="term" value="C:spliceosomal complex"/>
    <property type="evidence" value="ECO:0007669"/>
    <property type="project" value="UniProtKB-KW"/>
</dbReference>
<dbReference type="STRING" id="27342.A0A0H2SR06"/>
<evidence type="ECO:0000259" key="13">
    <source>
        <dbReference type="Pfam" id="PF23726"/>
    </source>
</evidence>
<dbReference type="InterPro" id="IPR058543">
    <property type="entry name" value="Beta-prop_RSE1/DDB1/CPSF1_2nd"/>
</dbReference>
<evidence type="ECO:0000256" key="9">
    <source>
        <dbReference type="ARBA" id="ARBA00055157"/>
    </source>
</evidence>
<dbReference type="FunCoup" id="A0A0H2SR06">
    <property type="interactions" value="1206"/>
</dbReference>
<sequence>MHLYNLTLQSPTAICHAIVGNFSGTRQQEIIVSRGTRLELLRPDTQTGKISTVLANDVFGSIRSLAAFRLTGGTKDYAIVGSDSGRIVILEYDSKTSSFVKVHLETFGKSGARRIVPGQYLATDPKGRSVMISAMEKAKLVYILNRDAAANLTISSPLEAHKNNAIIHHIVGVDVGFENPMYAALEVDYTEADQDPTGEAFHNTEKMLTFYELDLGLNHVVRKWSEPTDPRANLLVQVPGGQLANSTRFEGPSGVLVCCEDHVIYRHMDAPQHRVPIPRRRHPLEEKDRGLIIVAAVMHKMKGAFFFLLQSEEGDLYKATIEHEDEEVKALKIKYFDTVPVASSLCILKSGFLFVASEFGNHHFYQFQKLGDDDNEPEWSSTDYDSFGMRDPSSPLPSVYFRPRPLDNLALADQLSSLDPIIDSKVLNVLPESDTPQIFAACGRGAKSTFRTLRHGLEIEQLSAPSPLPGIPNAVWTTKVKEDDPFHRYIVLSFVNGTLVLQISEDIEEVQETGFLSQEPTLAVQQIGDDALLQVHPRGIRHILADKRVNEWKVPQGRTIVRATTNKRQVVVALSSAELVYFELDLEGQLNEYQDRKALGSTVLALSIGEVAPGRQRTPYLAVGCEDQTVRIVSLDPDNTLEIISLQALTAPPSSICIAEMLDTSIDKSQPTMFVNIGLQNGVLLRTVLDPISGQLTDTRTRFLGTRPVKLIRMMVQGNPSILALSSRSWLNYTHQGLLHFSPLISEPWNHACGLAAEQCPEGLIGITGNLLKIFEVPRLGTKLMQTSMPLSYTPRKFVTHPSNHYFYMIEADHRVMGEDAAKAKISELTGKGKAIDQDMLELAPEEFGRPKAAAGTWASCIRIIDPIENKTVKVIELDNNEAAFSLAVVSFSARGSEQFLCVGTAASTLLAPRSCSSGYIRTYSFKENGTELELVHKTEVDDVPTAMIAFQGRLAAGVGKALRIYEIGKKKLLRKVENNTFGSAIVTLNTQGSRIIVGDMQESVVYAVYKAPENRLLIFADDSQPRWTTATVMVDYVTVAAGDKFGNIFVNRLDSKVSDQVDEDPTGAGILHEKSILMGSPHKTKLLAHYHVGDIVTGLHKISLVAGGREVLLYTCLHGTIGILVPFVSKEDVDFISTLEQHMRTERLSLVGRDHLAWRGYYVPVKATVDGDLCEMFARLPGPKQSSIAGELDRTVGEVLKKLEQLRVTASGF</sequence>
<comment type="function">
    <text evidence="9">Involved in pre-mRNA splicing and cell cycle control.</text>
</comment>
<dbReference type="InterPro" id="IPR015943">
    <property type="entry name" value="WD40/YVTN_repeat-like_dom_sf"/>
</dbReference>
<dbReference type="InterPro" id="IPR004871">
    <property type="entry name" value="RSE1/DDB1/CPSF1_C"/>
</dbReference>
<evidence type="ECO:0000313" key="15">
    <source>
        <dbReference type="Proteomes" id="UP000053477"/>
    </source>
</evidence>
<evidence type="ECO:0000259" key="11">
    <source>
        <dbReference type="Pfam" id="PF03178"/>
    </source>
</evidence>
<dbReference type="Pfam" id="PF23726">
    <property type="entry name" value="Beta-prop_RSE1_2nd"/>
    <property type="match status" value="1"/>
</dbReference>
<evidence type="ECO:0000256" key="10">
    <source>
        <dbReference type="ARBA" id="ARBA00068521"/>
    </source>
</evidence>
<dbReference type="InterPro" id="IPR050358">
    <property type="entry name" value="RSE1/DDB1/CFT1"/>
</dbReference>
<dbReference type="GO" id="GO:0003676">
    <property type="term" value="F:nucleic acid binding"/>
    <property type="evidence" value="ECO:0007669"/>
    <property type="project" value="InterPro"/>
</dbReference>
<dbReference type="FunFam" id="2.130.10.10:FF:000031">
    <property type="entry name" value="Splicing factor 3b subunit 3"/>
    <property type="match status" value="1"/>
</dbReference>
<dbReference type="OrthoDB" id="436637at2759"/>
<dbReference type="AlphaFoldDB" id="A0A0H2SR06"/>
<accession>A0A0H2SR06</accession>
<dbReference type="Pfam" id="PF03178">
    <property type="entry name" value="CPSF_A"/>
    <property type="match status" value="1"/>
</dbReference>
<comment type="similarity">
    <text evidence="7">Belongs to the RSE1 family.</text>
</comment>
<name>A0A0H2SR06_9AGAM</name>
<protein>
    <recommendedName>
        <fullName evidence="8">Pre-mRNA-splicing factor RSE1</fullName>
    </recommendedName>
    <alternativeName>
        <fullName evidence="10">Pre-mRNA-splicing factor rse1</fullName>
    </alternativeName>
</protein>
<keyword evidence="15" id="KW-1185">Reference proteome</keyword>
<evidence type="ECO:0000256" key="5">
    <source>
        <dbReference type="ARBA" id="ARBA00023187"/>
    </source>
</evidence>
<evidence type="ECO:0000256" key="4">
    <source>
        <dbReference type="ARBA" id="ARBA00022728"/>
    </source>
</evidence>
<feature type="domain" description="RSE1/DDB1/CPSF1 C-terminal" evidence="11">
    <location>
        <begin position="859"/>
        <end position="1179"/>
    </location>
</feature>
<dbReference type="FunFam" id="2.130.10.10:FF:001143">
    <property type="entry name" value="Pre-mRNA-splicing factor rse-1, putative"/>
    <property type="match status" value="1"/>
</dbReference>
<proteinExistence type="inferred from homology"/>
<dbReference type="EMBL" id="KQ085886">
    <property type="protein sequence ID" value="KLO19491.1"/>
    <property type="molecule type" value="Genomic_DNA"/>
</dbReference>
<evidence type="ECO:0000256" key="2">
    <source>
        <dbReference type="ARBA" id="ARBA00011524"/>
    </source>
</evidence>
<dbReference type="PANTHER" id="PTHR10644">
    <property type="entry name" value="DNA REPAIR/RNA PROCESSING CPSF FAMILY"/>
    <property type="match status" value="1"/>
</dbReference>
<evidence type="ECO:0000256" key="3">
    <source>
        <dbReference type="ARBA" id="ARBA00022664"/>
    </source>
</evidence>
<dbReference type="SUPFAM" id="SSF101908">
    <property type="entry name" value="Putative isomerase YbhE"/>
    <property type="match status" value="1"/>
</dbReference>
<evidence type="ECO:0000256" key="8">
    <source>
        <dbReference type="ARBA" id="ARBA00040134"/>
    </source>
</evidence>
<organism evidence="14 15">
    <name type="scientific">Schizopora paradoxa</name>
    <dbReference type="NCBI Taxonomy" id="27342"/>
    <lineage>
        <taxon>Eukaryota</taxon>
        <taxon>Fungi</taxon>
        <taxon>Dikarya</taxon>
        <taxon>Basidiomycota</taxon>
        <taxon>Agaricomycotina</taxon>
        <taxon>Agaricomycetes</taxon>
        <taxon>Hymenochaetales</taxon>
        <taxon>Schizoporaceae</taxon>
        <taxon>Schizopora</taxon>
    </lineage>
</organism>
<dbReference type="GO" id="GO:0006397">
    <property type="term" value="P:mRNA processing"/>
    <property type="evidence" value="ECO:0007669"/>
    <property type="project" value="UniProtKB-KW"/>
</dbReference>
<dbReference type="GO" id="GO:0008380">
    <property type="term" value="P:RNA splicing"/>
    <property type="evidence" value="ECO:0007669"/>
    <property type="project" value="UniProtKB-KW"/>
</dbReference>
<keyword evidence="3" id="KW-0507">mRNA processing</keyword>
<dbReference type="InParanoid" id="A0A0H2SR06"/>
<dbReference type="Pfam" id="PF10433">
    <property type="entry name" value="Beta-prop_RSE1_1st"/>
    <property type="match status" value="1"/>
</dbReference>
<evidence type="ECO:0000313" key="14">
    <source>
        <dbReference type="EMBL" id="KLO19491.1"/>
    </source>
</evidence>
<evidence type="ECO:0000256" key="1">
    <source>
        <dbReference type="ARBA" id="ARBA00004123"/>
    </source>
</evidence>
<keyword evidence="4" id="KW-0747">Spliceosome</keyword>
<comment type="subunit">
    <text evidence="2">Associated with the spliceosome.</text>
</comment>
<dbReference type="InterPro" id="IPR018846">
    <property type="entry name" value="Beta-prop_RSE1/DDB1/CPSF1_1st"/>
</dbReference>
<dbReference type="FunFam" id="2.130.10.10:FF:000628">
    <property type="entry name" value="Pre-mRNA-splicing factor RSE1"/>
    <property type="match status" value="1"/>
</dbReference>
<evidence type="ECO:0000259" key="12">
    <source>
        <dbReference type="Pfam" id="PF10433"/>
    </source>
</evidence>
<evidence type="ECO:0000256" key="6">
    <source>
        <dbReference type="ARBA" id="ARBA00023242"/>
    </source>
</evidence>
<gene>
    <name evidence="14" type="ORF">SCHPADRAFT_898779</name>
</gene>
<feature type="domain" description="RSE1/DDB1/CPSF1 second beta-propeller" evidence="13">
    <location>
        <begin position="464"/>
        <end position="777"/>
    </location>
</feature>
<dbReference type="Gene3D" id="2.130.10.10">
    <property type="entry name" value="YVTN repeat-like/Quinoprotein amine dehydrogenase"/>
    <property type="match status" value="3"/>
</dbReference>
<feature type="domain" description="RSE1/DDB1/CPSF1 first beta-propeller" evidence="12">
    <location>
        <begin position="14"/>
        <end position="376"/>
    </location>
</feature>
<keyword evidence="6" id="KW-0539">Nucleus</keyword>
<keyword evidence="5" id="KW-0508">mRNA splicing</keyword>
<evidence type="ECO:0000256" key="7">
    <source>
        <dbReference type="ARBA" id="ARBA00038266"/>
    </source>
</evidence>
<reference evidence="14 15" key="1">
    <citation type="submission" date="2015-04" db="EMBL/GenBank/DDBJ databases">
        <title>Complete genome sequence of Schizopora paradoxa KUC8140, a cosmopolitan wood degrader in East Asia.</title>
        <authorList>
            <consortium name="DOE Joint Genome Institute"/>
            <person name="Min B."/>
            <person name="Park H."/>
            <person name="Jang Y."/>
            <person name="Kim J.-J."/>
            <person name="Kim K.H."/>
            <person name="Pangilinan J."/>
            <person name="Lipzen A."/>
            <person name="Riley R."/>
            <person name="Grigoriev I.V."/>
            <person name="Spatafora J.W."/>
            <person name="Choi I.-G."/>
        </authorList>
    </citation>
    <scope>NUCLEOTIDE SEQUENCE [LARGE SCALE GENOMIC DNA]</scope>
    <source>
        <strain evidence="14 15">KUC8140</strain>
    </source>
</reference>